<keyword evidence="5" id="KW-1185">Reference proteome</keyword>
<reference evidence="3 4" key="1">
    <citation type="submission" date="2016-10" db="EMBL/GenBank/DDBJ databases">
        <authorList>
            <person name="de Groot N.N."/>
        </authorList>
    </citation>
    <scope>NUCLEOTIDE SEQUENCE [LARGE SCALE GENOMIC DNA]</scope>
    <source>
        <strain evidence="3 4">DSM 44215</strain>
    </source>
</reference>
<dbReference type="PRINTS" id="PR00081">
    <property type="entry name" value="GDHRDH"/>
</dbReference>
<dbReference type="Pfam" id="PF13561">
    <property type="entry name" value="adh_short_C2"/>
    <property type="match status" value="1"/>
</dbReference>
<evidence type="ECO:0000256" key="1">
    <source>
        <dbReference type="RuleBase" id="RU000363"/>
    </source>
</evidence>
<dbReference type="AlphaFoldDB" id="A0A1H2LGN5"/>
<reference evidence="2 5" key="2">
    <citation type="submission" date="2023-08" db="EMBL/GenBank/DDBJ databases">
        <title>Bioegradation of LLDPE and BLDPE plastic by marine bacteria from coast plastic debris.</title>
        <authorList>
            <person name="Rong Z."/>
        </authorList>
    </citation>
    <scope>NUCLEOTIDE SEQUENCE [LARGE SCALE GENOMIC DNA]</scope>
    <source>
        <strain evidence="2 5">Z-2</strain>
    </source>
</reference>
<accession>A0A1H2LGN5</accession>
<evidence type="ECO:0000313" key="4">
    <source>
        <dbReference type="Proteomes" id="UP000183180"/>
    </source>
</evidence>
<evidence type="ECO:0000313" key="5">
    <source>
        <dbReference type="Proteomes" id="UP001265083"/>
    </source>
</evidence>
<dbReference type="Gene3D" id="3.40.50.720">
    <property type="entry name" value="NAD(P)-binding Rossmann-like Domain"/>
    <property type="match status" value="1"/>
</dbReference>
<organism evidence="3 4">
    <name type="scientific">Gordonia westfalica</name>
    <dbReference type="NCBI Taxonomy" id="158898"/>
    <lineage>
        <taxon>Bacteria</taxon>
        <taxon>Bacillati</taxon>
        <taxon>Actinomycetota</taxon>
        <taxon>Actinomycetes</taxon>
        <taxon>Mycobacteriales</taxon>
        <taxon>Gordoniaceae</taxon>
        <taxon>Gordonia</taxon>
    </lineage>
</organism>
<name>A0A1H2LGN5_9ACTN</name>
<dbReference type="RefSeq" id="WP_074853602.1">
    <property type="nucleotide sequence ID" value="NZ_FNLM01000036.1"/>
</dbReference>
<dbReference type="STRING" id="158898.SAMN04488548_136289"/>
<gene>
    <name evidence="2" type="ORF">RD149_22765</name>
    <name evidence="3" type="ORF">SAMN04488548_136289</name>
</gene>
<dbReference type="PANTHER" id="PTHR43975">
    <property type="entry name" value="ZGC:101858"/>
    <property type="match status" value="1"/>
</dbReference>
<dbReference type="SUPFAM" id="SSF51735">
    <property type="entry name" value="NAD(P)-binding Rossmann-fold domains"/>
    <property type="match status" value="1"/>
</dbReference>
<dbReference type="InterPro" id="IPR002347">
    <property type="entry name" value="SDR_fam"/>
</dbReference>
<sequence length="274" mass="28606">MNDASSIARTVIVTGAASGIGLALVNRLLDREPDTRVIAIDIAACPDDRAHSLRCDLSDLAAIATLDLPDHVDALANVAGVPGTAPAETVLAVNTLGLRALTFAVLERMSGGAVVNVASIAAHRNSLGHDDIVELLEVRDRDELREWLDRTQLDGPAAYDTSKRAVVDWTIALSASLQARGIRALSVSPGPTDTPILTDFEQSMGVDAIARSASMVGRHGTAAESASVIDFLLSPAADWVNGIDVPVEGGLTALRSAALPTPLSQPRARVDTTE</sequence>
<dbReference type="Pfam" id="PF00106">
    <property type="entry name" value="adh_short"/>
    <property type="match status" value="1"/>
</dbReference>
<dbReference type="InterPro" id="IPR036291">
    <property type="entry name" value="NAD(P)-bd_dom_sf"/>
</dbReference>
<dbReference type="EMBL" id="JAVLUS010000028">
    <property type="protein sequence ID" value="MDS1116574.1"/>
    <property type="molecule type" value="Genomic_DNA"/>
</dbReference>
<dbReference type="Proteomes" id="UP000183180">
    <property type="component" value="Unassembled WGS sequence"/>
</dbReference>
<dbReference type="OrthoDB" id="9809287at2"/>
<dbReference type="PANTHER" id="PTHR43975:SF2">
    <property type="entry name" value="EG:BACR7A4.14 PROTEIN-RELATED"/>
    <property type="match status" value="1"/>
</dbReference>
<comment type="similarity">
    <text evidence="1">Belongs to the short-chain dehydrogenases/reductases (SDR) family.</text>
</comment>
<evidence type="ECO:0000313" key="3">
    <source>
        <dbReference type="EMBL" id="SDU79895.1"/>
    </source>
</evidence>
<dbReference type="Proteomes" id="UP001265083">
    <property type="component" value="Unassembled WGS sequence"/>
</dbReference>
<proteinExistence type="inferred from homology"/>
<evidence type="ECO:0000313" key="2">
    <source>
        <dbReference type="EMBL" id="MDS1116574.1"/>
    </source>
</evidence>
<protein>
    <submittedName>
        <fullName evidence="3">NAD(P)-dependent dehydrogenase, short-chain alcohol dehydrogenase family</fullName>
    </submittedName>
    <submittedName>
        <fullName evidence="2">SDR family oxidoreductase</fullName>
    </submittedName>
</protein>
<dbReference type="EMBL" id="FNLM01000036">
    <property type="protein sequence ID" value="SDU79895.1"/>
    <property type="molecule type" value="Genomic_DNA"/>
</dbReference>
<dbReference type="PRINTS" id="PR00080">
    <property type="entry name" value="SDRFAMILY"/>
</dbReference>